<dbReference type="EMBL" id="CAFBMC010000116">
    <property type="protein sequence ID" value="CAB4910393.1"/>
    <property type="molecule type" value="Genomic_DNA"/>
</dbReference>
<gene>
    <name evidence="1" type="ORF">UFOPK3495_01548</name>
    <name evidence="2" type="ORF">UFOPK4237_01008</name>
</gene>
<evidence type="ECO:0000313" key="1">
    <source>
        <dbReference type="EMBL" id="CAB4910393.1"/>
    </source>
</evidence>
<sequence length="166" mass="18449">MTQQSSGPSRLSRVAAKEVPHRKAGRFFAAQSDVKHSCEQLVLDVKRSSLHDAMKTDLLNAVQRVKQAAHAISEDTPGGRNDLVELEKQVEHLQLAEKWVNAAERVLTRLGTDGTKDVRDCLLEYQDRVMWCVRAGHWDGQLTAALLELTQHVQEAEALASRTVSG</sequence>
<organism evidence="2">
    <name type="scientific">freshwater metagenome</name>
    <dbReference type="NCBI Taxonomy" id="449393"/>
    <lineage>
        <taxon>unclassified sequences</taxon>
        <taxon>metagenomes</taxon>
        <taxon>ecological metagenomes</taxon>
    </lineage>
</organism>
<protein>
    <submittedName>
        <fullName evidence="2">Unannotated protein</fullName>
    </submittedName>
</protein>
<reference evidence="2" key="1">
    <citation type="submission" date="2020-05" db="EMBL/GenBank/DDBJ databases">
        <authorList>
            <person name="Chiriac C."/>
            <person name="Salcher M."/>
            <person name="Ghai R."/>
            <person name="Kavagutti S V."/>
        </authorList>
    </citation>
    <scope>NUCLEOTIDE SEQUENCE</scope>
</reference>
<accession>A0A6J7SEX1</accession>
<evidence type="ECO:0000313" key="2">
    <source>
        <dbReference type="EMBL" id="CAB5039571.1"/>
    </source>
</evidence>
<proteinExistence type="predicted"/>
<dbReference type="EMBL" id="CAFBPZ010000064">
    <property type="protein sequence ID" value="CAB5039571.1"/>
    <property type="molecule type" value="Genomic_DNA"/>
</dbReference>
<name>A0A6J7SEX1_9ZZZZ</name>
<dbReference type="AlphaFoldDB" id="A0A6J7SEX1"/>